<protein>
    <submittedName>
        <fullName evidence="1">Uncharacterized protein</fullName>
    </submittedName>
</protein>
<sequence>MTTESKTAAGYVEISSLALQNRRLLVTEKGRIGLGPCQVQPGDTIAALFGGYSSFFLRPSGEFYQLVGLGTVYGLMDDALDAVRTGRAEQRIFDLI</sequence>
<gene>
    <name evidence="1" type="ORF">M8818_001480</name>
</gene>
<name>A0ACC3SJW5_9PEZI</name>
<organism evidence="1 2">
    <name type="scientific">Zalaria obscura</name>
    <dbReference type="NCBI Taxonomy" id="2024903"/>
    <lineage>
        <taxon>Eukaryota</taxon>
        <taxon>Fungi</taxon>
        <taxon>Dikarya</taxon>
        <taxon>Ascomycota</taxon>
        <taxon>Pezizomycotina</taxon>
        <taxon>Dothideomycetes</taxon>
        <taxon>Dothideomycetidae</taxon>
        <taxon>Dothideales</taxon>
        <taxon>Zalariaceae</taxon>
        <taxon>Zalaria</taxon>
    </lineage>
</organism>
<accession>A0ACC3SJW5</accession>
<comment type="caution">
    <text evidence="1">The sequence shown here is derived from an EMBL/GenBank/DDBJ whole genome shotgun (WGS) entry which is preliminary data.</text>
</comment>
<evidence type="ECO:0000313" key="2">
    <source>
        <dbReference type="Proteomes" id="UP001320706"/>
    </source>
</evidence>
<dbReference type="EMBL" id="JAMKPW020000006">
    <property type="protein sequence ID" value="KAK8217227.1"/>
    <property type="molecule type" value="Genomic_DNA"/>
</dbReference>
<reference evidence="1" key="1">
    <citation type="submission" date="2024-02" db="EMBL/GenBank/DDBJ databases">
        <title>Metagenome Assembled Genome of Zalaria obscura JY119.</title>
        <authorList>
            <person name="Vighnesh L."/>
            <person name="Jagadeeshwari U."/>
            <person name="Venkata Ramana C."/>
            <person name="Sasikala C."/>
        </authorList>
    </citation>
    <scope>NUCLEOTIDE SEQUENCE</scope>
    <source>
        <strain evidence="1">JY119</strain>
    </source>
</reference>
<evidence type="ECO:0000313" key="1">
    <source>
        <dbReference type="EMBL" id="KAK8217227.1"/>
    </source>
</evidence>
<keyword evidence="2" id="KW-1185">Reference proteome</keyword>
<proteinExistence type="predicted"/>
<dbReference type="Proteomes" id="UP001320706">
    <property type="component" value="Unassembled WGS sequence"/>
</dbReference>